<evidence type="ECO:0000313" key="5">
    <source>
        <dbReference type="Proteomes" id="UP000254123"/>
    </source>
</evidence>
<dbReference type="SUPFAM" id="SSF53756">
    <property type="entry name" value="UDP-Glycosyltransferase/glycogen phosphorylase"/>
    <property type="match status" value="1"/>
</dbReference>
<dbReference type="Proteomes" id="UP000254123">
    <property type="component" value="Unassembled WGS sequence"/>
</dbReference>
<evidence type="ECO:0000256" key="2">
    <source>
        <dbReference type="PIRSR" id="PIRSR620023-2"/>
    </source>
</evidence>
<evidence type="ECO:0000256" key="1">
    <source>
        <dbReference type="PIRSR" id="PIRSR620023-1"/>
    </source>
</evidence>
<dbReference type="GO" id="GO:0016758">
    <property type="term" value="F:hexosyltransferase activity"/>
    <property type="evidence" value="ECO:0007669"/>
    <property type="project" value="InterPro"/>
</dbReference>
<protein>
    <submittedName>
        <fullName evidence="4">Spore coat polysaccharide biosynthesis protein, predicted glycosyltransferase</fullName>
    </submittedName>
</protein>
<proteinExistence type="predicted"/>
<evidence type="ECO:0000313" key="4">
    <source>
        <dbReference type="EMBL" id="SUD91796.1"/>
    </source>
</evidence>
<reference evidence="4 5" key="1">
    <citation type="submission" date="2018-06" db="EMBL/GenBank/DDBJ databases">
        <authorList>
            <consortium name="Pathogen Informatics"/>
            <person name="Doyle S."/>
        </authorList>
    </citation>
    <scope>NUCLEOTIDE SEQUENCE [LARGE SCALE GENOMIC DNA]</scope>
    <source>
        <strain evidence="4 5">NCTC10526</strain>
    </source>
</reference>
<gene>
    <name evidence="4" type="ORF">NCTC10526_02167</name>
</gene>
<feature type="active site" description="Proton acceptor" evidence="1">
    <location>
        <position position="17"/>
    </location>
</feature>
<dbReference type="NCBIfam" id="TIGR03590">
    <property type="entry name" value="PseG"/>
    <property type="match status" value="1"/>
</dbReference>
<dbReference type="Gene3D" id="3.40.50.11190">
    <property type="match status" value="1"/>
</dbReference>
<dbReference type="RefSeq" id="WP_028859126.1">
    <property type="nucleotide sequence ID" value="NZ_CAJHAQ010000001.1"/>
</dbReference>
<feature type="domain" description="Glycosyl transferase family 28 C-terminal" evidence="3">
    <location>
        <begin position="241"/>
        <end position="342"/>
    </location>
</feature>
<accession>A0A379LMF6</accession>
<dbReference type="EMBL" id="UGVC01000001">
    <property type="protein sequence ID" value="SUD91796.1"/>
    <property type="molecule type" value="Genomic_DNA"/>
</dbReference>
<dbReference type="AlphaFoldDB" id="A0A379LMF6"/>
<dbReference type="PANTHER" id="PTHR21015">
    <property type="entry name" value="UDP-N-ACETYLGLUCOSAMINE--N-ACETYLMURAMYL-(PENTAPEPTIDE) PYROPHOSPHORYL-UNDECAPRENOL N-ACETYLGLUCOSAMINE TRANSFERASE 1"/>
    <property type="match status" value="1"/>
</dbReference>
<sequence>MNVVFRCDASIQIGTGHVMRCLTLADELARQGAKCYFICREHKGNLIDFITQKGYETYKLKGLSLDSSTKNQAESTLFHSEWLEATQETDAKQTLHIVSSIQPEWLVIDHYALDSYWEEKLRPHCDNVLVIDDLADRKHDCDLLLDQTFGRNKQDYQNLVPNHCEILCGTTYALLRPEFSKWREYSLARRKDNKLQHILINLGGVDKDNITSNILESLKHTLLPKSCKITVVMGSTSPCINTVKNKAKQLPWFTEVKTGVSNMAELMASSDLAIGAAGSTSWERCCLGLPTIMLVLAENQLLIAKNLQDFGAVLLAKLHDNLKVDLHIERIINEDRLFNMSKSASLICDGLGVKRASKLLSNTNRV</sequence>
<name>A0A379LMF6_9GAMM</name>
<keyword evidence="5" id="KW-1185">Reference proteome</keyword>
<dbReference type="STRING" id="1123034.GCA_000685805_01625"/>
<dbReference type="InterPro" id="IPR007235">
    <property type="entry name" value="Glyco_trans_28_C"/>
</dbReference>
<evidence type="ECO:0000259" key="3">
    <source>
        <dbReference type="Pfam" id="PF04101"/>
    </source>
</evidence>
<dbReference type="Pfam" id="PF04101">
    <property type="entry name" value="Glyco_tran_28_C"/>
    <property type="match status" value="1"/>
</dbReference>
<dbReference type="PANTHER" id="PTHR21015:SF22">
    <property type="entry name" value="GLYCOSYLTRANSFERASE"/>
    <property type="match status" value="1"/>
</dbReference>
<dbReference type="Gene3D" id="3.40.50.2000">
    <property type="entry name" value="Glycogen Phosphorylase B"/>
    <property type="match status" value="1"/>
</dbReference>
<feature type="binding site" evidence="2">
    <location>
        <position position="176"/>
    </location>
    <ligand>
        <name>substrate</name>
    </ligand>
</feature>
<keyword evidence="4" id="KW-0808">Transferase</keyword>
<dbReference type="InterPro" id="IPR020023">
    <property type="entry name" value="PseG"/>
</dbReference>
<organism evidence="4 5">
    <name type="scientific">Psychrobacter phenylpyruvicus</name>
    <dbReference type="NCBI Taxonomy" id="29432"/>
    <lineage>
        <taxon>Bacteria</taxon>
        <taxon>Pseudomonadati</taxon>
        <taxon>Pseudomonadota</taxon>
        <taxon>Gammaproteobacteria</taxon>
        <taxon>Moraxellales</taxon>
        <taxon>Moraxellaceae</taxon>
        <taxon>Psychrobacter</taxon>
    </lineage>
</organism>
<feature type="binding site" evidence="2">
    <location>
        <position position="283"/>
    </location>
    <ligand>
        <name>substrate</name>
    </ligand>
</feature>